<feature type="compositionally biased region" description="Basic and acidic residues" evidence="1">
    <location>
        <begin position="14"/>
        <end position="32"/>
    </location>
</feature>
<dbReference type="EMBL" id="SNYJ01000008">
    <property type="protein sequence ID" value="TDQ39199.1"/>
    <property type="molecule type" value="Genomic_DNA"/>
</dbReference>
<accession>A0A4R6U3W0</accession>
<dbReference type="Proteomes" id="UP000295632">
    <property type="component" value="Unassembled WGS sequence"/>
</dbReference>
<dbReference type="AlphaFoldDB" id="A0A4R6U3W0"/>
<gene>
    <name evidence="2" type="ORF">EV213_108151</name>
</gene>
<comment type="caution">
    <text evidence="2">The sequence shown here is derived from an EMBL/GenBank/DDBJ whole genome shotgun (WGS) entry which is preliminary data.</text>
</comment>
<reference evidence="2 3" key="1">
    <citation type="submission" date="2019-03" db="EMBL/GenBank/DDBJ databases">
        <title>Genomic Encyclopedia of Type Strains, Phase IV (KMG-IV): sequencing the most valuable type-strain genomes for metagenomic binning, comparative biology and taxonomic classification.</title>
        <authorList>
            <person name="Goeker M."/>
        </authorList>
    </citation>
    <scope>NUCLEOTIDE SEQUENCE [LARGE SCALE GENOMIC DNA]</scope>
    <source>
        <strain evidence="2 3">DSM 28697</strain>
    </source>
</reference>
<dbReference type="RefSeq" id="WP_133580629.1">
    <property type="nucleotide sequence ID" value="NZ_SNYJ01000008.1"/>
</dbReference>
<evidence type="ECO:0000256" key="1">
    <source>
        <dbReference type="SAM" id="MobiDB-lite"/>
    </source>
</evidence>
<sequence length="67" mass="7808">MNEQAKQEMLKKIEECRGTGRESAEERKDQKYNQEMNKGHAQGWQDACDLMTAMLGFDPRAKKEETE</sequence>
<evidence type="ECO:0000313" key="3">
    <source>
        <dbReference type="Proteomes" id="UP000295632"/>
    </source>
</evidence>
<proteinExistence type="predicted"/>
<evidence type="ECO:0000313" key="2">
    <source>
        <dbReference type="EMBL" id="TDQ39199.1"/>
    </source>
</evidence>
<name>A0A4R6U3W0_9BACI</name>
<protein>
    <submittedName>
        <fullName evidence="2">Uncharacterized protein</fullName>
    </submittedName>
</protein>
<organism evidence="2 3">
    <name type="scientific">Aureibacillus halotolerans</name>
    <dbReference type="NCBI Taxonomy" id="1508390"/>
    <lineage>
        <taxon>Bacteria</taxon>
        <taxon>Bacillati</taxon>
        <taxon>Bacillota</taxon>
        <taxon>Bacilli</taxon>
        <taxon>Bacillales</taxon>
        <taxon>Bacillaceae</taxon>
        <taxon>Aureibacillus</taxon>
    </lineage>
</organism>
<feature type="region of interest" description="Disordered" evidence="1">
    <location>
        <begin position="14"/>
        <end position="43"/>
    </location>
</feature>
<keyword evidence="3" id="KW-1185">Reference proteome</keyword>